<keyword evidence="5" id="KW-0413">Isomerase</keyword>
<dbReference type="Proteomes" id="UP000728185">
    <property type="component" value="Unassembled WGS sequence"/>
</dbReference>
<dbReference type="OrthoDB" id="14970at2759"/>
<dbReference type="FunFam" id="3.90.226.10:FF:000024">
    <property type="entry name" value="Delta3,5-delta2,4-dienoyl-CoA isomerase"/>
    <property type="match status" value="1"/>
</dbReference>
<dbReference type="GO" id="GO:0006635">
    <property type="term" value="P:fatty acid beta-oxidation"/>
    <property type="evidence" value="ECO:0007669"/>
    <property type="project" value="UniProtKB-UniPathway"/>
</dbReference>
<comment type="caution">
    <text evidence="6">The sequence shown here is derived from an EMBL/GenBank/DDBJ whole genome shotgun (WGS) entry which is preliminary data.</text>
</comment>
<dbReference type="InterPro" id="IPR045002">
    <property type="entry name" value="Ech1-like"/>
</dbReference>
<dbReference type="PANTHER" id="PTHR43149">
    <property type="entry name" value="ENOYL-COA HYDRATASE"/>
    <property type="match status" value="1"/>
</dbReference>
<dbReference type="Gene3D" id="1.10.12.10">
    <property type="entry name" value="Lyase 2-enoyl-coa Hydratase, Chain A, domain 2"/>
    <property type="match status" value="1"/>
</dbReference>
<keyword evidence="7" id="KW-1185">Reference proteome</keyword>
<comment type="similarity">
    <text evidence="2">Belongs to the enoyl-CoA hydratase/isomerase family.</text>
</comment>
<dbReference type="EMBL" id="LUCM01006395">
    <property type="protein sequence ID" value="KAA0191341.1"/>
    <property type="molecule type" value="Genomic_DNA"/>
</dbReference>
<dbReference type="UniPathway" id="UPA00659"/>
<dbReference type="GO" id="GO:0016787">
    <property type="term" value="F:hydrolase activity"/>
    <property type="evidence" value="ECO:0007669"/>
    <property type="project" value="UniProtKB-KW"/>
</dbReference>
<dbReference type="InterPro" id="IPR001753">
    <property type="entry name" value="Enoyl-CoA_hydra/iso"/>
</dbReference>
<dbReference type="CDD" id="cd06558">
    <property type="entry name" value="crotonase-like"/>
    <property type="match status" value="1"/>
</dbReference>
<evidence type="ECO:0000313" key="7">
    <source>
        <dbReference type="Proteomes" id="UP000728185"/>
    </source>
</evidence>
<dbReference type="AlphaFoldDB" id="A0A8E0RY55"/>
<dbReference type="InterPro" id="IPR029045">
    <property type="entry name" value="ClpP/crotonase-like_dom_sf"/>
</dbReference>
<evidence type="ECO:0000256" key="1">
    <source>
        <dbReference type="ARBA" id="ARBA00005005"/>
    </source>
</evidence>
<evidence type="ECO:0000256" key="5">
    <source>
        <dbReference type="ARBA" id="ARBA00023235"/>
    </source>
</evidence>
<sequence>MFPRLRLSSSRLTPLLRVKRFLYDKKWDTYELSLLGDHVLQVQLNRPEKHNAMGMAFWNETKEVFKSIQADPVVRAVVLSGRGETFSSGRSVTPLFPFSGMDLDEFPRVMAEVAHRDSSRCGLKLRRFIEEMQEVFSSLESCAKPIITAIQGGCIGAGVSMVAAADVRYCSQDAWFQVKELEFGIAADVGTIQRLPHLVGSESLARELIFTGRRFNAAEALTCGFISRVLGTHGEVVEAAVETAQRIAQLSPVAVQTSKRSLIYSRDHGVMEGLRHIVSSHIINFRSRLLMWTSSVLRDVSFCTL</sequence>
<keyword evidence="6" id="KW-0378">Hydrolase</keyword>
<evidence type="ECO:0000313" key="6">
    <source>
        <dbReference type="EMBL" id="KAA0191341.1"/>
    </source>
</evidence>
<comment type="pathway">
    <text evidence="1">Lipid metabolism; fatty acid beta-oxidation.</text>
</comment>
<dbReference type="Gene3D" id="3.90.226.10">
    <property type="entry name" value="2-enoyl-CoA Hydratase, Chain A, domain 1"/>
    <property type="match status" value="1"/>
</dbReference>
<evidence type="ECO:0000256" key="4">
    <source>
        <dbReference type="ARBA" id="ARBA00023098"/>
    </source>
</evidence>
<gene>
    <name evidence="6" type="ORF">FBUS_09347</name>
</gene>
<organism evidence="6 7">
    <name type="scientific">Fasciolopsis buskii</name>
    <dbReference type="NCBI Taxonomy" id="27845"/>
    <lineage>
        <taxon>Eukaryota</taxon>
        <taxon>Metazoa</taxon>
        <taxon>Spiralia</taxon>
        <taxon>Lophotrochozoa</taxon>
        <taxon>Platyhelminthes</taxon>
        <taxon>Trematoda</taxon>
        <taxon>Digenea</taxon>
        <taxon>Plagiorchiida</taxon>
        <taxon>Echinostomata</taxon>
        <taxon>Echinostomatoidea</taxon>
        <taxon>Fasciolidae</taxon>
        <taxon>Fasciolopsis</taxon>
    </lineage>
</organism>
<evidence type="ECO:0000256" key="2">
    <source>
        <dbReference type="ARBA" id="ARBA00005254"/>
    </source>
</evidence>
<name>A0A8E0RY55_9TREM</name>
<dbReference type="SUPFAM" id="SSF52096">
    <property type="entry name" value="ClpP/crotonase"/>
    <property type="match status" value="1"/>
</dbReference>
<dbReference type="Pfam" id="PF00378">
    <property type="entry name" value="ECH_1"/>
    <property type="match status" value="2"/>
</dbReference>
<dbReference type="GO" id="GO:0051750">
    <property type="term" value="F:delta(3,5)-delta(2,4)-dienoyl-CoA isomerase activity"/>
    <property type="evidence" value="ECO:0007669"/>
    <property type="project" value="TreeGrafter"/>
</dbReference>
<keyword evidence="4" id="KW-0443">Lipid metabolism</keyword>
<reference evidence="6" key="1">
    <citation type="submission" date="2019-05" db="EMBL/GenBank/DDBJ databases">
        <title>Annotation for the trematode Fasciolopsis buski.</title>
        <authorList>
            <person name="Choi Y.-J."/>
        </authorList>
    </citation>
    <scope>NUCLEOTIDE SEQUENCE</scope>
    <source>
        <strain evidence="6">HT</strain>
        <tissue evidence="6">Whole worm</tissue>
    </source>
</reference>
<dbReference type="PANTHER" id="PTHR43149:SF1">
    <property type="entry name" value="DELTA(3,5)-DELTA(2,4)-DIENOYL-COA ISOMERASE, MITOCHONDRIAL"/>
    <property type="match status" value="1"/>
</dbReference>
<dbReference type="InterPro" id="IPR014748">
    <property type="entry name" value="Enoyl-CoA_hydra_C"/>
</dbReference>
<evidence type="ECO:0000256" key="3">
    <source>
        <dbReference type="ARBA" id="ARBA00022832"/>
    </source>
</evidence>
<accession>A0A8E0RY55</accession>
<protein>
    <submittedName>
        <fullName evidence="6">3-hydroxyisobutyryl-CoA hydrolase mitochondrial</fullName>
    </submittedName>
</protein>
<keyword evidence="3" id="KW-0276">Fatty acid metabolism</keyword>
<proteinExistence type="inferred from homology"/>